<keyword evidence="5 11" id="KW-0321">Glycogen metabolism</keyword>
<gene>
    <name evidence="11 15" type="primary">glgB</name>
    <name evidence="15" type="ORF">AULFYP135_02232</name>
</gene>
<feature type="compositionally biased region" description="Basic residues" evidence="13">
    <location>
        <begin position="631"/>
        <end position="640"/>
    </location>
</feature>
<keyword evidence="7 11" id="KW-0808">Transferase</keyword>
<evidence type="ECO:0000256" key="4">
    <source>
        <dbReference type="ARBA" id="ARBA00009000"/>
    </source>
</evidence>
<dbReference type="PANTHER" id="PTHR43651:SF3">
    <property type="entry name" value="1,4-ALPHA-GLUCAN-BRANCHING ENZYME"/>
    <property type="match status" value="1"/>
</dbReference>
<dbReference type="InterPro" id="IPR006047">
    <property type="entry name" value="GH13_cat_dom"/>
</dbReference>
<dbReference type="NCBIfam" id="NF003811">
    <property type="entry name" value="PRK05402.1"/>
    <property type="match status" value="1"/>
</dbReference>
<dbReference type="CDD" id="cd11322">
    <property type="entry name" value="AmyAc_Glg_BE"/>
    <property type="match status" value="1"/>
</dbReference>
<dbReference type="EC" id="2.4.1.18" evidence="11"/>
<comment type="function">
    <text evidence="2 11">Catalyzes the formation of the alpha-1,6-glucosidic linkages in glycogen by scission of a 1,4-alpha-linked oligosaccharide from growing alpha-1,4-glucan chains and the subsequent attachment of the oligosaccharide to the alpha-1,6 position.</text>
</comment>
<dbReference type="Gene3D" id="2.60.40.1180">
    <property type="entry name" value="Golgi alpha-mannosidase II"/>
    <property type="match status" value="1"/>
</dbReference>
<dbReference type="SUPFAM" id="SSF51445">
    <property type="entry name" value="(Trans)glycosidases"/>
    <property type="match status" value="1"/>
</dbReference>
<dbReference type="InterPro" id="IPR044143">
    <property type="entry name" value="GlgB_N_E_set_prok"/>
</dbReference>
<dbReference type="PANTHER" id="PTHR43651">
    <property type="entry name" value="1,4-ALPHA-GLUCAN-BRANCHING ENZYME"/>
    <property type="match status" value="1"/>
</dbReference>
<dbReference type="GO" id="GO:0043169">
    <property type="term" value="F:cation binding"/>
    <property type="evidence" value="ECO:0007669"/>
    <property type="project" value="InterPro"/>
</dbReference>
<keyword evidence="8" id="KW-0136">Cellulose degradation</keyword>
<dbReference type="GO" id="GO:0004553">
    <property type="term" value="F:hydrolase activity, hydrolyzing O-glycosyl compounds"/>
    <property type="evidence" value="ECO:0007669"/>
    <property type="project" value="InterPro"/>
</dbReference>
<evidence type="ECO:0000256" key="9">
    <source>
        <dbReference type="ARBA" id="ARBA00023056"/>
    </source>
</evidence>
<dbReference type="SUPFAM" id="SSF51011">
    <property type="entry name" value="Glycosyl hydrolase domain"/>
    <property type="match status" value="1"/>
</dbReference>
<dbReference type="SUPFAM" id="SSF81296">
    <property type="entry name" value="E set domains"/>
    <property type="match status" value="1"/>
</dbReference>
<feature type="active site" description="Nucleophile" evidence="11 12">
    <location>
        <position position="310"/>
    </location>
</feature>
<feature type="region of interest" description="Disordered" evidence="13">
    <location>
        <begin position="626"/>
        <end position="647"/>
    </location>
</feature>
<dbReference type="GO" id="GO:0030245">
    <property type="term" value="P:cellulose catabolic process"/>
    <property type="evidence" value="ECO:0007669"/>
    <property type="project" value="UniProtKB-KW"/>
</dbReference>
<protein>
    <recommendedName>
        <fullName evidence="11">1,4-alpha-glucan branching enzyme GlgB</fullName>
        <ecNumber evidence="11">2.4.1.18</ecNumber>
    </recommendedName>
    <alternativeName>
        <fullName evidence="11">1,4-alpha-D-glucan:1,4-alpha-D-glucan 6-glucosyl-transferase</fullName>
    </alternativeName>
    <alternativeName>
        <fullName evidence="11">Alpha-(1-&gt;4)-glucan branching enzyme</fullName>
    </alternativeName>
    <alternativeName>
        <fullName evidence="11">Glycogen branching enzyme</fullName>
        <shortName evidence="11">BE</shortName>
    </alternativeName>
</protein>
<evidence type="ECO:0000256" key="13">
    <source>
        <dbReference type="SAM" id="MobiDB-lite"/>
    </source>
</evidence>
<dbReference type="HAMAP" id="MF_00685">
    <property type="entry name" value="GlgB"/>
    <property type="match status" value="1"/>
</dbReference>
<feature type="domain" description="Glycosyl hydrolase family 13 catalytic" evidence="14">
    <location>
        <begin position="153"/>
        <end position="519"/>
    </location>
</feature>
<evidence type="ECO:0000256" key="1">
    <source>
        <dbReference type="ARBA" id="ARBA00000826"/>
    </source>
</evidence>
<comment type="catalytic activity">
    <reaction evidence="1 11">
        <text>Transfers a segment of a (1-&gt;4)-alpha-D-glucan chain to a primary hydroxy group in a similar glucan chain.</text>
        <dbReference type="EC" id="2.4.1.18"/>
    </reaction>
</comment>
<dbReference type="InterPro" id="IPR013780">
    <property type="entry name" value="Glyco_hydro_b"/>
</dbReference>
<keyword evidence="8" id="KW-0624">Polysaccharide degradation</keyword>
<dbReference type="SMART" id="SM00642">
    <property type="entry name" value="Aamy"/>
    <property type="match status" value="1"/>
</dbReference>
<proteinExistence type="inferred from homology"/>
<dbReference type="UniPathway" id="UPA00164"/>
<sequence length="647" mass="74123">MAPRSKKERQALSDFHGGSNCRAWEYLGAHPARRGRGKGAMFRVWAPHAQQVSVVGDFNSWDSHKHPLSPVGEGGVWEGYVSGVEPFALYKYAITAADGREFLKADPYAFHSETAPGTASRFYDLEGYAWKDEKWLAARREKDHLHSPLNIYEVHLGSWRRYPDGEPFDYEKLAQELIPYAKGMGYTHLELMPVTEYPYDGSWGYQVTGYFAPTSRYGTPAQFKAFVDKCHQAGLGVILDWVPAHFPKDGCGLYEFDGECCYEYRHPQKQEHAGWGTRVFDYGRREVVSFLISSAMFWVEEYHVDGLRVDAVASMLYLDYGRQEWTPNIHGGRENLEAVALLRGMNTAVLSAHPDVLTIAEESTTWPLVTKPPYDGGLGFTLKWNMGWMNDILSYLSTDPLFRAGCHDKLTFSLMYAFSENYILPISHDEVVHGKGSLIGRMPGAYDQKFAGVRAFLGYMMAHPGKKLLFMGSEFGQFIEWDYKKELDWLLLSYPRHQELQRYVRDLNRFYQKNAALWQVDDSWEGFQWIANDDNAQNIIVFRRIDRKGKELICLCNFAPVLREKYRIGVPDAKGYRVVFHSDEFFYGGTGVVHPPLYPCEKVPMHGFDQSVELTIPPMSTLYLAAESPRKPRAARRARKPDREENL</sequence>
<feature type="active site" description="Proton donor" evidence="11 12">
    <location>
        <position position="361"/>
    </location>
</feature>
<dbReference type="InterPro" id="IPR017853">
    <property type="entry name" value="GH"/>
</dbReference>
<dbReference type="GO" id="GO:0003844">
    <property type="term" value="F:1,4-alpha-glucan branching enzyme activity"/>
    <property type="evidence" value="ECO:0007669"/>
    <property type="project" value="UniProtKB-UniRule"/>
</dbReference>
<dbReference type="EMBL" id="CACRSL010000005">
    <property type="protein sequence ID" value="VYT24306.1"/>
    <property type="molecule type" value="Genomic_DNA"/>
</dbReference>
<dbReference type="InterPro" id="IPR006048">
    <property type="entry name" value="A-amylase/branching_C"/>
</dbReference>
<name>A0A6N2VBD5_9FIRM</name>
<dbReference type="Gene3D" id="2.60.40.10">
    <property type="entry name" value="Immunoglobulins"/>
    <property type="match status" value="1"/>
</dbReference>
<dbReference type="InterPro" id="IPR013783">
    <property type="entry name" value="Ig-like_fold"/>
</dbReference>
<dbReference type="AlphaFoldDB" id="A0A6N2VBD5"/>
<keyword evidence="10 11" id="KW-0119">Carbohydrate metabolism</keyword>
<evidence type="ECO:0000256" key="8">
    <source>
        <dbReference type="ARBA" id="ARBA00023001"/>
    </source>
</evidence>
<evidence type="ECO:0000256" key="11">
    <source>
        <dbReference type="HAMAP-Rule" id="MF_00685"/>
    </source>
</evidence>
<comment type="similarity">
    <text evidence="4 11">Belongs to the glycosyl hydrolase 13 family. GlgB subfamily.</text>
</comment>
<dbReference type="FunFam" id="2.60.40.1180:FF:000002">
    <property type="entry name" value="1,4-alpha-glucan branching enzyme GlgB"/>
    <property type="match status" value="1"/>
</dbReference>
<comment type="pathway">
    <text evidence="3 11">Glycan biosynthesis; glycogen biosynthesis.</text>
</comment>
<organism evidence="15">
    <name type="scientific">uncultured Anaerotruncus sp</name>
    <dbReference type="NCBI Taxonomy" id="905011"/>
    <lineage>
        <taxon>Bacteria</taxon>
        <taxon>Bacillati</taxon>
        <taxon>Bacillota</taxon>
        <taxon>Clostridia</taxon>
        <taxon>Eubacteriales</taxon>
        <taxon>Oscillospiraceae</taxon>
        <taxon>Anaerotruncus</taxon>
        <taxon>environmental samples</taxon>
    </lineage>
</organism>
<dbReference type="InterPro" id="IPR004193">
    <property type="entry name" value="Glyco_hydro_13_N"/>
</dbReference>
<dbReference type="GO" id="GO:0005829">
    <property type="term" value="C:cytosol"/>
    <property type="evidence" value="ECO:0007669"/>
    <property type="project" value="TreeGrafter"/>
</dbReference>
<keyword evidence="9 11" id="KW-0320">Glycogen biosynthesis</keyword>
<evidence type="ECO:0000256" key="6">
    <source>
        <dbReference type="ARBA" id="ARBA00022676"/>
    </source>
</evidence>
<dbReference type="PIRSF" id="PIRSF000463">
    <property type="entry name" value="GlgB"/>
    <property type="match status" value="1"/>
</dbReference>
<dbReference type="Pfam" id="PF02922">
    <property type="entry name" value="CBM_48"/>
    <property type="match status" value="1"/>
</dbReference>
<evidence type="ECO:0000256" key="5">
    <source>
        <dbReference type="ARBA" id="ARBA00022600"/>
    </source>
</evidence>
<keyword evidence="6 11" id="KW-0328">Glycosyltransferase</keyword>
<dbReference type="InterPro" id="IPR006407">
    <property type="entry name" value="GlgB"/>
</dbReference>
<evidence type="ECO:0000259" key="14">
    <source>
        <dbReference type="SMART" id="SM00642"/>
    </source>
</evidence>
<accession>A0A6N2VBD5</accession>
<dbReference type="Pfam" id="PF00128">
    <property type="entry name" value="Alpha-amylase"/>
    <property type="match status" value="1"/>
</dbReference>
<dbReference type="InterPro" id="IPR037439">
    <property type="entry name" value="Branching_enzy"/>
</dbReference>
<evidence type="ECO:0000256" key="12">
    <source>
        <dbReference type="PIRSR" id="PIRSR000463-1"/>
    </source>
</evidence>
<dbReference type="FunFam" id="3.20.20.80:FF:000003">
    <property type="entry name" value="1,4-alpha-glucan branching enzyme GlgB"/>
    <property type="match status" value="1"/>
</dbReference>
<evidence type="ECO:0000256" key="2">
    <source>
        <dbReference type="ARBA" id="ARBA00002953"/>
    </source>
</evidence>
<dbReference type="NCBIfam" id="NF008967">
    <property type="entry name" value="PRK12313.1"/>
    <property type="match status" value="1"/>
</dbReference>
<dbReference type="NCBIfam" id="TIGR01515">
    <property type="entry name" value="branching_enzym"/>
    <property type="match status" value="1"/>
</dbReference>
<evidence type="ECO:0000313" key="15">
    <source>
        <dbReference type="EMBL" id="VYT24306.1"/>
    </source>
</evidence>
<reference evidence="15" key="1">
    <citation type="submission" date="2019-11" db="EMBL/GenBank/DDBJ databases">
        <authorList>
            <person name="Feng L."/>
        </authorList>
    </citation>
    <scope>NUCLEOTIDE SEQUENCE</scope>
    <source>
        <strain evidence="15">AundefinedLFYP135</strain>
    </source>
</reference>
<dbReference type="Pfam" id="PF02806">
    <property type="entry name" value="Alpha-amylase_C"/>
    <property type="match status" value="1"/>
</dbReference>
<evidence type="ECO:0000256" key="10">
    <source>
        <dbReference type="ARBA" id="ARBA00023277"/>
    </source>
</evidence>
<dbReference type="Gene3D" id="3.20.20.80">
    <property type="entry name" value="Glycosidases"/>
    <property type="match status" value="1"/>
</dbReference>
<dbReference type="InterPro" id="IPR014756">
    <property type="entry name" value="Ig_E-set"/>
</dbReference>
<dbReference type="GO" id="GO:0005978">
    <property type="term" value="P:glycogen biosynthetic process"/>
    <property type="evidence" value="ECO:0007669"/>
    <property type="project" value="UniProtKB-UniRule"/>
</dbReference>
<evidence type="ECO:0000256" key="7">
    <source>
        <dbReference type="ARBA" id="ARBA00022679"/>
    </source>
</evidence>
<comment type="subunit">
    <text evidence="11">Monomer.</text>
</comment>
<evidence type="ECO:0000256" key="3">
    <source>
        <dbReference type="ARBA" id="ARBA00004964"/>
    </source>
</evidence>
<dbReference type="CDD" id="cd02855">
    <property type="entry name" value="E_set_GBE_prok_N"/>
    <property type="match status" value="1"/>
</dbReference>